<sequence length="222" mass="24910">MATMWNRALFATAQPTQPSRLFSFTCLHAPSNRLSQRYLLLFVRPPIPHVLTAWTVLSVAFYLSESSDQVGSKLSWLTPKLSKTKCGSCIDSSASHVGHGQYPIGWRLSYVDDFSRHLKSRVTRVRLPYCCRLDPQSQVPTTDDSALITEDSSGISIHRHRHCLFSFQQLLLNGLLSTSLLAETLALCIKLHQRTSGTNGALVLWFWCLLHDPSCCHWPLGG</sequence>
<dbReference type="AlphaFoldDB" id="A0AAJ0AVN7"/>
<reference evidence="1" key="1">
    <citation type="submission" date="2021-06" db="EMBL/GenBank/DDBJ databases">
        <title>Comparative genomics, transcriptomics and evolutionary studies reveal genomic signatures of adaptation to plant cell wall in hemibiotrophic fungi.</title>
        <authorList>
            <consortium name="DOE Joint Genome Institute"/>
            <person name="Baroncelli R."/>
            <person name="Diaz J.F."/>
            <person name="Benocci T."/>
            <person name="Peng M."/>
            <person name="Battaglia E."/>
            <person name="Haridas S."/>
            <person name="Andreopoulos W."/>
            <person name="Labutti K."/>
            <person name="Pangilinan J."/>
            <person name="Floch G.L."/>
            <person name="Makela M.R."/>
            <person name="Henrissat B."/>
            <person name="Grigoriev I.V."/>
            <person name="Crouch J.A."/>
            <person name="De Vries R.P."/>
            <person name="Sukno S.A."/>
            <person name="Thon M.R."/>
        </authorList>
    </citation>
    <scope>NUCLEOTIDE SEQUENCE</scope>
    <source>
        <strain evidence="1">CBS 193.32</strain>
    </source>
</reference>
<dbReference type="RefSeq" id="XP_060434363.1">
    <property type="nucleotide sequence ID" value="XM_060566637.1"/>
</dbReference>
<dbReference type="Proteomes" id="UP001224890">
    <property type="component" value="Unassembled WGS sequence"/>
</dbReference>
<comment type="caution">
    <text evidence="1">The sequence shown here is derived from an EMBL/GenBank/DDBJ whole genome shotgun (WGS) entry which is preliminary data.</text>
</comment>
<keyword evidence="2" id="KW-1185">Reference proteome</keyword>
<accession>A0AAJ0AVN7</accession>
<gene>
    <name evidence="1" type="ORF">BDP55DRAFT_302440</name>
</gene>
<dbReference type="EMBL" id="JAHMHR010000005">
    <property type="protein sequence ID" value="KAK1690668.1"/>
    <property type="molecule type" value="Genomic_DNA"/>
</dbReference>
<protein>
    <submittedName>
        <fullName evidence="1">Uncharacterized protein</fullName>
    </submittedName>
</protein>
<dbReference type="GeneID" id="85451163"/>
<proteinExistence type="predicted"/>
<name>A0AAJ0AVN7_9PEZI</name>
<evidence type="ECO:0000313" key="2">
    <source>
        <dbReference type="Proteomes" id="UP001224890"/>
    </source>
</evidence>
<evidence type="ECO:0000313" key="1">
    <source>
        <dbReference type="EMBL" id="KAK1690668.1"/>
    </source>
</evidence>
<organism evidence="1 2">
    <name type="scientific">Colletotrichum godetiae</name>
    <dbReference type="NCBI Taxonomy" id="1209918"/>
    <lineage>
        <taxon>Eukaryota</taxon>
        <taxon>Fungi</taxon>
        <taxon>Dikarya</taxon>
        <taxon>Ascomycota</taxon>
        <taxon>Pezizomycotina</taxon>
        <taxon>Sordariomycetes</taxon>
        <taxon>Hypocreomycetidae</taxon>
        <taxon>Glomerellales</taxon>
        <taxon>Glomerellaceae</taxon>
        <taxon>Colletotrichum</taxon>
        <taxon>Colletotrichum acutatum species complex</taxon>
    </lineage>
</organism>